<proteinExistence type="predicted"/>
<sequence>MGIWNYFFGGNKSEEKTNPDVALQEEANRIDQRLNPSLDVRKPHFDGRSESTWQRIFDRIRHDYEMEGYQDALTTADNKYRDDNISIIKLDLQADIHEAEIAIKEYLKEIDFHINSRRKADLHDLVEELESRRDICLDRLKIMEEIKVDVTNETGTSIRIILAYKRGFNKGLAALSMANIINRNI</sequence>
<gene>
    <name evidence="1" type="ORF">HME7025_00813</name>
</gene>
<protein>
    <recommendedName>
        <fullName evidence="3">DUF4254 domain-containing protein</fullName>
    </recommendedName>
</protein>
<evidence type="ECO:0000313" key="1">
    <source>
        <dbReference type="EMBL" id="AWL08684.1"/>
    </source>
</evidence>
<reference evidence="2" key="1">
    <citation type="submission" date="2018-05" db="EMBL/GenBank/DDBJ databases">
        <title>Pseudarcicella sp. HME7025 Genome sequencing and assembly.</title>
        <authorList>
            <person name="Kim H."/>
            <person name="Kang H."/>
            <person name="Joh K."/>
        </authorList>
    </citation>
    <scope>NUCLEOTIDE SEQUENCE [LARGE SCALE GENOMIC DNA]</scope>
    <source>
        <strain evidence="2">HME7025</strain>
    </source>
</reference>
<name>A0A2S2DTF9_9BACT</name>
<evidence type="ECO:0008006" key="3">
    <source>
        <dbReference type="Google" id="ProtNLM"/>
    </source>
</evidence>
<dbReference type="RefSeq" id="WP_109322420.1">
    <property type="nucleotide sequence ID" value="NZ_CP029346.1"/>
</dbReference>
<dbReference type="EMBL" id="CP029346">
    <property type="protein sequence ID" value="AWL08684.1"/>
    <property type="molecule type" value="Genomic_DNA"/>
</dbReference>
<evidence type="ECO:0000313" key="2">
    <source>
        <dbReference type="Proteomes" id="UP000245468"/>
    </source>
</evidence>
<dbReference type="OrthoDB" id="1097927at2"/>
<keyword evidence="2" id="KW-1185">Reference proteome</keyword>
<accession>A0A2S2DTF9</accession>
<dbReference type="Proteomes" id="UP000245468">
    <property type="component" value="Chromosome"/>
</dbReference>
<dbReference type="KEGG" id="psez:HME7025_00813"/>
<organism evidence="1 2">
    <name type="scientific">Aquirufa nivalisilvae</name>
    <dbReference type="NCBI Taxonomy" id="2516557"/>
    <lineage>
        <taxon>Bacteria</taxon>
        <taxon>Pseudomonadati</taxon>
        <taxon>Bacteroidota</taxon>
        <taxon>Cytophagia</taxon>
        <taxon>Cytophagales</taxon>
        <taxon>Flectobacillaceae</taxon>
        <taxon>Aquirufa</taxon>
    </lineage>
</organism>
<dbReference type="AlphaFoldDB" id="A0A2S2DTF9"/>